<dbReference type="InterPro" id="IPR050849">
    <property type="entry name" value="HAD-like_hydrolase_phosphatase"/>
</dbReference>
<dbReference type="OrthoDB" id="10014216at2759"/>
<name>A0A3M7CEF8_HORWE</name>
<dbReference type="PANTHER" id="PTHR28181:SF2">
    <property type="entry name" value="PHOSPHORIC MONOESTER HYDROLASE"/>
    <property type="match status" value="1"/>
</dbReference>
<dbReference type="AlphaFoldDB" id="A0A3M7CEF8"/>
<dbReference type="VEuPathDB" id="FungiDB:BTJ68_06493"/>
<dbReference type="NCBIfam" id="TIGR01488">
    <property type="entry name" value="HAD-SF-IB"/>
    <property type="match status" value="1"/>
</dbReference>
<dbReference type="Gene3D" id="3.90.1470.20">
    <property type="match status" value="1"/>
</dbReference>
<sequence>MAKSPSGMRYLIWGCERQQALTHNSDAFRQMMDSVKKPFPECVEYLVKNIKLDPHFNEYYQWALKNQIPTVIVSSGMQPIIRAVLKNLVGDDADKLTIVCNEPEARPGKKFEEEGGWQIKYHDDSGFGHDKSLTLRPYANLPADKRPTLFYAGDGVSDLSAARETDLLFAKKGRDLIKYCAREEVPFTVFEDWSSILATVQDIVAGKKSVQQAADEGYKAYKEGGAGLNGAAK</sequence>
<evidence type="ECO:0008006" key="4">
    <source>
        <dbReference type="Google" id="ProtNLM"/>
    </source>
</evidence>
<dbReference type="NCBIfam" id="TIGR01489">
    <property type="entry name" value="DKMTPPase-SF"/>
    <property type="match status" value="1"/>
</dbReference>
<dbReference type="InterPro" id="IPR006384">
    <property type="entry name" value="HAD_hydro_PyrdxlP_Pase-like"/>
</dbReference>
<dbReference type="InterPro" id="IPR023214">
    <property type="entry name" value="HAD_sf"/>
</dbReference>
<dbReference type="Pfam" id="PF12710">
    <property type="entry name" value="HAD"/>
    <property type="match status" value="1"/>
</dbReference>
<protein>
    <recommendedName>
        <fullName evidence="4">2,3-diketo-5-methylthio-1-phosphopentane phosphatase</fullName>
    </recommendedName>
</protein>
<dbReference type="Proteomes" id="UP000270230">
    <property type="component" value="Unassembled WGS sequence"/>
</dbReference>
<evidence type="ECO:0000313" key="3">
    <source>
        <dbReference type="Proteomes" id="UP000270230"/>
    </source>
</evidence>
<organism evidence="2 3">
    <name type="scientific">Hortaea werneckii</name>
    <name type="common">Black yeast</name>
    <name type="synonym">Cladosporium werneckii</name>
    <dbReference type="NCBI Taxonomy" id="91943"/>
    <lineage>
        <taxon>Eukaryota</taxon>
        <taxon>Fungi</taxon>
        <taxon>Dikarya</taxon>
        <taxon>Ascomycota</taxon>
        <taxon>Pezizomycotina</taxon>
        <taxon>Dothideomycetes</taxon>
        <taxon>Dothideomycetidae</taxon>
        <taxon>Mycosphaerellales</taxon>
        <taxon>Teratosphaeriaceae</taxon>
        <taxon>Hortaea</taxon>
    </lineage>
</organism>
<dbReference type="GO" id="GO:0016791">
    <property type="term" value="F:phosphatase activity"/>
    <property type="evidence" value="ECO:0007669"/>
    <property type="project" value="InterPro"/>
</dbReference>
<gene>
    <name evidence="2" type="ORF">D0865_06955</name>
</gene>
<dbReference type="SUPFAM" id="SSF56784">
    <property type="entry name" value="HAD-like"/>
    <property type="match status" value="1"/>
</dbReference>
<accession>A0A3M7CEF8</accession>
<proteinExistence type="predicted"/>
<dbReference type="InterPro" id="IPR036412">
    <property type="entry name" value="HAD-like_sf"/>
</dbReference>
<dbReference type="EMBL" id="QWIN01000528">
    <property type="protein sequence ID" value="RMY50359.1"/>
    <property type="molecule type" value="Genomic_DNA"/>
</dbReference>
<dbReference type="Gene3D" id="3.40.50.1000">
    <property type="entry name" value="HAD superfamily/HAD-like"/>
    <property type="match status" value="1"/>
</dbReference>
<comment type="caution">
    <text evidence="2">The sequence shown here is derived from an EMBL/GenBank/DDBJ whole genome shotgun (WGS) entry which is preliminary data.</text>
</comment>
<keyword evidence="1" id="KW-0378">Hydrolase</keyword>
<dbReference type="PANTHER" id="PTHR28181">
    <property type="entry name" value="UPF0655 PROTEIN YCR015C"/>
    <property type="match status" value="1"/>
</dbReference>
<evidence type="ECO:0000313" key="2">
    <source>
        <dbReference type="EMBL" id="RMY50359.1"/>
    </source>
</evidence>
<reference evidence="2 3" key="1">
    <citation type="journal article" date="2018" name="BMC Genomics">
        <title>Genomic evidence for intraspecific hybridization in a clonal and extremely halotolerant yeast.</title>
        <authorList>
            <person name="Gostincar C."/>
            <person name="Stajich J.E."/>
            <person name="Zupancic J."/>
            <person name="Zalar P."/>
            <person name="Gunde-Cimerman N."/>
        </authorList>
    </citation>
    <scope>NUCLEOTIDE SEQUENCE [LARGE SCALE GENOMIC DNA]</scope>
    <source>
        <strain evidence="2 3">EXF-151</strain>
    </source>
</reference>
<evidence type="ECO:0000256" key="1">
    <source>
        <dbReference type="ARBA" id="ARBA00022801"/>
    </source>
</evidence>